<dbReference type="Pfam" id="PF00534">
    <property type="entry name" value="Glycos_transf_1"/>
    <property type="match status" value="1"/>
</dbReference>
<dbReference type="AlphaFoldDB" id="A0A1Y4LZ91"/>
<feature type="domain" description="Glycosyl transferase family 1" evidence="1">
    <location>
        <begin position="199"/>
        <end position="358"/>
    </location>
</feature>
<evidence type="ECO:0000313" key="4">
    <source>
        <dbReference type="Proteomes" id="UP000195447"/>
    </source>
</evidence>
<dbReference type="PANTHER" id="PTHR45947">
    <property type="entry name" value="SULFOQUINOVOSYL TRANSFERASE SQD2"/>
    <property type="match status" value="1"/>
</dbReference>
<dbReference type="PANTHER" id="PTHR45947:SF3">
    <property type="entry name" value="SULFOQUINOVOSYL TRANSFERASE SQD2"/>
    <property type="match status" value="1"/>
</dbReference>
<dbReference type="InterPro" id="IPR036388">
    <property type="entry name" value="WH-like_DNA-bd_sf"/>
</dbReference>
<protein>
    <submittedName>
        <fullName evidence="3">Uncharacterized protein</fullName>
    </submittedName>
</protein>
<dbReference type="Proteomes" id="UP000195447">
    <property type="component" value="Unassembled WGS sequence"/>
</dbReference>
<gene>
    <name evidence="3" type="ORF">B5F14_00465</name>
</gene>
<reference evidence="4" key="1">
    <citation type="submission" date="2017-04" db="EMBL/GenBank/DDBJ databases">
        <title>Function of individual gut microbiota members based on whole genome sequencing of pure cultures obtained from chicken caecum.</title>
        <authorList>
            <person name="Medvecky M."/>
            <person name="Cejkova D."/>
            <person name="Polansky O."/>
            <person name="Karasova D."/>
            <person name="Kubasova T."/>
            <person name="Cizek A."/>
            <person name="Rychlik I."/>
        </authorList>
    </citation>
    <scope>NUCLEOTIDE SEQUENCE [LARGE SCALE GENOMIC DNA]</scope>
    <source>
        <strain evidence="4">An178</strain>
    </source>
</reference>
<dbReference type="SUPFAM" id="SSF53756">
    <property type="entry name" value="UDP-Glycosyltransferase/glycogen phosphorylase"/>
    <property type="match status" value="1"/>
</dbReference>
<evidence type="ECO:0000313" key="3">
    <source>
        <dbReference type="EMBL" id="OUP61895.1"/>
    </source>
</evidence>
<dbReference type="InterPro" id="IPR001296">
    <property type="entry name" value="Glyco_trans_1"/>
</dbReference>
<dbReference type="EMBL" id="NFKM01000001">
    <property type="protein sequence ID" value="OUP61895.1"/>
    <property type="molecule type" value="Genomic_DNA"/>
</dbReference>
<organism evidence="3 4">
    <name type="scientific">Faecalitalea cylindroides</name>
    <dbReference type="NCBI Taxonomy" id="39483"/>
    <lineage>
        <taxon>Bacteria</taxon>
        <taxon>Bacillati</taxon>
        <taxon>Bacillota</taxon>
        <taxon>Erysipelotrichia</taxon>
        <taxon>Erysipelotrichales</taxon>
        <taxon>Erysipelotrichaceae</taxon>
        <taxon>Faecalitalea</taxon>
    </lineage>
</organism>
<keyword evidence="4" id="KW-1185">Reference proteome</keyword>
<accession>A0A1Y4LZ91</accession>
<proteinExistence type="predicted"/>
<dbReference type="Pfam" id="PF13439">
    <property type="entry name" value="Glyco_transf_4"/>
    <property type="match status" value="1"/>
</dbReference>
<dbReference type="Gene3D" id="1.10.10.10">
    <property type="entry name" value="Winged helix-like DNA-binding domain superfamily/Winged helix DNA-binding domain"/>
    <property type="match status" value="1"/>
</dbReference>
<dbReference type="RefSeq" id="WP_087157989.1">
    <property type="nucleotide sequence ID" value="NZ_NFKM01000001.1"/>
</dbReference>
<sequence>MRIGLFTDAYLPDINGVVSSVVTLKKALEELGHTVFVISNHKSSKISLEDHVLRLPGLELKKFYGYKMSSPFQFEAFEYVRNMDLDVVHVQTEFGVGMFARQCAKNFNIPLVYTYHTTYEDYTHYINPMDLETVEHMGKLAIRSLSKILGNGAQAVIAPSEKTRNTLISYGVNTPIYVVPTGLDLSSFDRNNLDAKKVKEIRSSLGLTEEDHVVVFVGRIAKEKSIDIPIRAVAKSKDEHLHLVIVGGGTDEGYYKEIVDEQNCNDRVHFVGRVPKEKIPYYYAAFDCFVSASMTETQGMTYIEALASGLCVFGRRDEVLNDLVFEDKTGYYFDDENELVEKFDLFFSKSKEQREMMVNECIAKTEPFDTELFAHKALAVYEQAIDDFSQAFVVEKIKMVDDYVRLTVQRDSDREPIKFLIPLDDFFDLKISVNTILDAYLVENYLELQDFYKALKMAQTRALSVDCTAHEIEEYCLRRLDVSSEDAQTIVQELEQKGLINDRQYAMEKAQVWHSYGQNSAQIRNKLYKAGVDKDLIEEAISTLEETTEIKNAYAVAKRLVHNLKEQSNRMKRQTLTNKLVTKGYSLDVAKRVSESFEFDEDDSKSLELTIKKARRLYASFEEPKRSNKIRIYCLRKGYTSSQIDEILEGELVENQ</sequence>
<evidence type="ECO:0000259" key="1">
    <source>
        <dbReference type="Pfam" id="PF00534"/>
    </source>
</evidence>
<feature type="domain" description="Glycosyltransferase subfamily 4-like N-terminal" evidence="2">
    <location>
        <begin position="14"/>
        <end position="186"/>
    </location>
</feature>
<dbReference type="InterPro" id="IPR028098">
    <property type="entry name" value="Glyco_trans_4-like_N"/>
</dbReference>
<comment type="caution">
    <text evidence="3">The sequence shown here is derived from an EMBL/GenBank/DDBJ whole genome shotgun (WGS) entry which is preliminary data.</text>
</comment>
<dbReference type="InterPro" id="IPR050194">
    <property type="entry name" value="Glycosyltransferase_grp1"/>
</dbReference>
<name>A0A1Y4LZ91_9FIRM</name>
<evidence type="ECO:0000259" key="2">
    <source>
        <dbReference type="Pfam" id="PF13439"/>
    </source>
</evidence>
<dbReference type="GO" id="GO:0016757">
    <property type="term" value="F:glycosyltransferase activity"/>
    <property type="evidence" value="ECO:0007669"/>
    <property type="project" value="InterPro"/>
</dbReference>
<dbReference type="Gene3D" id="3.40.50.2000">
    <property type="entry name" value="Glycogen Phosphorylase B"/>
    <property type="match status" value="2"/>
</dbReference>